<comment type="caution">
    <text evidence="1">The sequence shown here is derived from an EMBL/GenBank/DDBJ whole genome shotgun (WGS) entry which is preliminary data.</text>
</comment>
<keyword evidence="2" id="KW-1185">Reference proteome</keyword>
<dbReference type="AlphaFoldDB" id="A0A417YQG0"/>
<dbReference type="EMBL" id="QWEG01000012">
    <property type="protein sequence ID" value="RHW36023.1"/>
    <property type="molecule type" value="Genomic_DNA"/>
</dbReference>
<evidence type="ECO:0000313" key="1">
    <source>
        <dbReference type="EMBL" id="RHW36023.1"/>
    </source>
</evidence>
<evidence type="ECO:0000313" key="2">
    <source>
        <dbReference type="Proteomes" id="UP000284416"/>
    </source>
</evidence>
<reference evidence="1 2" key="1">
    <citation type="journal article" date="2017" name="Int. J. Syst. Evol. Microbiol.">
        <title>Bacillus notoginsengisoli sp. nov., a novel bacterium isolated from the rhizosphere of Panax notoginseng.</title>
        <authorList>
            <person name="Zhang M.Y."/>
            <person name="Cheng J."/>
            <person name="Cai Y."/>
            <person name="Zhang T.Y."/>
            <person name="Wu Y.Y."/>
            <person name="Manikprabhu D."/>
            <person name="Li W.J."/>
            <person name="Zhang Y.X."/>
        </authorList>
    </citation>
    <scope>NUCLEOTIDE SEQUENCE [LARGE SCALE GENOMIC DNA]</scope>
    <source>
        <strain evidence="1 2">JCM 30743</strain>
    </source>
</reference>
<organism evidence="1 2">
    <name type="scientific">Neobacillus notoginsengisoli</name>
    <dbReference type="NCBI Taxonomy" id="1578198"/>
    <lineage>
        <taxon>Bacteria</taxon>
        <taxon>Bacillati</taxon>
        <taxon>Bacillota</taxon>
        <taxon>Bacilli</taxon>
        <taxon>Bacillales</taxon>
        <taxon>Bacillaceae</taxon>
        <taxon>Neobacillus</taxon>
    </lineage>
</organism>
<sequence>MQTKIRIYKLISVFLSFLLIFTSIPWQTIHVSAEETGSAPNVQSKVNDETQSTDIKEIPSLRTEKAKVFQNKDGSYVSEVFLDPIHYKENGKWEDINNTLEENFQGEYENRANNFKVKFPKIPKNK</sequence>
<dbReference type="Proteomes" id="UP000284416">
    <property type="component" value="Unassembled WGS sequence"/>
</dbReference>
<gene>
    <name evidence="1" type="ORF">D1B31_18220</name>
</gene>
<proteinExistence type="predicted"/>
<protein>
    <submittedName>
        <fullName evidence="1">Uncharacterized protein</fullName>
    </submittedName>
</protein>
<accession>A0A417YQG0</accession>
<name>A0A417YQG0_9BACI</name>